<dbReference type="InterPro" id="IPR041629">
    <property type="entry name" value="SCP_3"/>
</dbReference>
<name>A0A150H5E8_9MICO</name>
<dbReference type="Proteomes" id="UP000243589">
    <property type="component" value="Unassembled WGS sequence"/>
</dbReference>
<dbReference type="Pfam" id="PF17844">
    <property type="entry name" value="SCP_3"/>
    <property type="match status" value="1"/>
</dbReference>
<evidence type="ECO:0000313" key="3">
    <source>
        <dbReference type="Proteomes" id="UP000243589"/>
    </source>
</evidence>
<dbReference type="RefSeq" id="WP_062022740.1">
    <property type="nucleotide sequence ID" value="NZ_LQQC01000012.1"/>
</dbReference>
<dbReference type="Gene3D" id="3.30.1050.40">
    <property type="match status" value="1"/>
</dbReference>
<comment type="caution">
    <text evidence="2">The sequence shown here is derived from an EMBL/GenBank/DDBJ whole genome shotgun (WGS) entry which is preliminary data.</text>
</comment>
<dbReference type="PATRIC" id="fig|479117.4.peg.1850"/>
<feature type="domain" description="Bacterial SCP orthologue" evidence="1">
    <location>
        <begin position="31"/>
        <end position="123"/>
    </location>
</feature>
<organism evidence="2 3">
    <name type="scientific">Brevibacterium ravenspurgense</name>
    <dbReference type="NCBI Taxonomy" id="479117"/>
    <lineage>
        <taxon>Bacteria</taxon>
        <taxon>Bacillati</taxon>
        <taxon>Actinomycetota</taxon>
        <taxon>Actinomycetes</taxon>
        <taxon>Micrococcales</taxon>
        <taxon>Brevibacteriaceae</taxon>
        <taxon>Brevibacterium</taxon>
    </lineage>
</organism>
<gene>
    <name evidence="2" type="ORF">Bravens_01867</name>
</gene>
<keyword evidence="3" id="KW-1185">Reference proteome</keyword>
<evidence type="ECO:0000259" key="1">
    <source>
        <dbReference type="Pfam" id="PF17844"/>
    </source>
</evidence>
<protein>
    <recommendedName>
        <fullName evidence="1">Bacterial SCP orthologue domain-containing protein</fullName>
    </recommendedName>
</protein>
<sequence length="127" mass="14044">MSIRRRIDPAEGRQALEVWQEWRKHQSGDVDRGTLATAVRYTVEEFAERHPGGAVEIRIPPFAAAQAIEGPKHSRGTPPNVVEVQPETWLLLVTGQVDFADEVEAGRVDASGTRSDLSEHLPLRGVL</sequence>
<accession>A0A150H5E8</accession>
<dbReference type="AlphaFoldDB" id="A0A150H5E8"/>
<reference evidence="2 3" key="1">
    <citation type="submission" date="2016-01" db="EMBL/GenBank/DDBJ databases">
        <title>Use of Whole Genome Sequencing to ascertain that Brevibacterium massiliense (Roux, Raoult 2009) is a later heterotypic synonym of Brevibacterium ravenspurgense (Mages 2008).</title>
        <authorList>
            <person name="Bernier A.-M."/>
            <person name="Burdz T."/>
            <person name="Huynh C."/>
            <person name="Pachecho A.L."/>
            <person name="Wiebe D."/>
            <person name="Bonner C."/>
            <person name="Bernard K."/>
        </authorList>
    </citation>
    <scope>NUCLEOTIDE SEQUENCE [LARGE SCALE GENOMIC DNA]</scope>
    <source>
        <strain evidence="2 3">CCUG56047</strain>
    </source>
</reference>
<dbReference type="EMBL" id="LQQC01000012">
    <property type="protein sequence ID" value="KXZ57347.1"/>
    <property type="molecule type" value="Genomic_DNA"/>
</dbReference>
<proteinExistence type="predicted"/>
<evidence type="ECO:0000313" key="2">
    <source>
        <dbReference type="EMBL" id="KXZ57347.1"/>
    </source>
</evidence>